<evidence type="ECO:0000256" key="4">
    <source>
        <dbReference type="SAM" id="MobiDB-lite"/>
    </source>
</evidence>
<dbReference type="Gene3D" id="2.40.10.220">
    <property type="entry name" value="predicted glycosyltransferase like domains"/>
    <property type="match status" value="1"/>
</dbReference>
<dbReference type="GO" id="GO:0035438">
    <property type="term" value="F:cyclic-di-GMP binding"/>
    <property type="evidence" value="ECO:0007669"/>
    <property type="project" value="InterPro"/>
</dbReference>
<feature type="domain" description="PilZ" evidence="5">
    <location>
        <begin position="147"/>
        <end position="258"/>
    </location>
</feature>
<evidence type="ECO:0000259" key="5">
    <source>
        <dbReference type="Pfam" id="PF07238"/>
    </source>
</evidence>
<proteinExistence type="predicted"/>
<dbReference type="InterPro" id="IPR009875">
    <property type="entry name" value="PilZ_domain"/>
</dbReference>
<name>A0A4Q9R2R9_9GAMM</name>
<evidence type="ECO:0000259" key="6">
    <source>
        <dbReference type="Pfam" id="PF07317"/>
    </source>
</evidence>
<keyword evidence="2" id="KW-0547">Nucleotide-binding</keyword>
<sequence length="272" mass="31295">MCIDAQQWHHDSTAAPCPGDHRTVSNPFVQEDGPQPPKVLKAPVEIVANLRLLQQHHDPLIIMFHERNQRFRSYVIDVDREQNRLVLDEMIPSDGERYLQNGEAFRVESFHEGVRIAWECAASMQLSEFQGERCYIGGIPAEVHYHQRRNAFRATLKQSDQVRIELDGDKLRAPISGLMLDISASGCKLRLPGNVVASLHPGQIYERFSAQLPFGKLETSVELRHAYHDEKLDITFVGLRFANMSGLVQRMVERFVYQLQREARRFESESFL</sequence>
<reference evidence="7 8" key="1">
    <citation type="submission" date="2018-06" db="EMBL/GenBank/DDBJ databases">
        <title>Three novel Pseudomonas species isolated from symptomatic oak.</title>
        <authorList>
            <person name="Bueno-Gonzalez V."/>
            <person name="Brady C."/>
        </authorList>
    </citation>
    <scope>NUCLEOTIDE SEQUENCE [LARGE SCALE GENOMIC DNA]</scope>
    <source>
        <strain evidence="7 8">P6B</strain>
    </source>
</reference>
<keyword evidence="1" id="KW-0973">c-di-GMP</keyword>
<dbReference type="AlphaFoldDB" id="A0A4Q9R2R9"/>
<evidence type="ECO:0000313" key="7">
    <source>
        <dbReference type="EMBL" id="TBU93926.1"/>
    </source>
</evidence>
<dbReference type="Proteomes" id="UP000293172">
    <property type="component" value="Unassembled WGS sequence"/>
</dbReference>
<dbReference type="Gene3D" id="2.30.110.10">
    <property type="entry name" value="Electron Transport, Fmn-binding Protein, Chain A"/>
    <property type="match status" value="1"/>
</dbReference>
<comment type="caution">
    <text evidence="7">The sequence shown here is derived from an EMBL/GenBank/DDBJ whole genome shotgun (WGS) entry which is preliminary data.</text>
</comment>
<dbReference type="Pfam" id="PF07238">
    <property type="entry name" value="PilZ"/>
    <property type="match status" value="1"/>
</dbReference>
<feature type="region of interest" description="Disordered" evidence="4">
    <location>
        <begin position="1"/>
        <end position="21"/>
    </location>
</feature>
<gene>
    <name evidence="7" type="ORF">DNK44_09620</name>
</gene>
<dbReference type="Pfam" id="PF07317">
    <property type="entry name" value="PilZN"/>
    <property type="match status" value="1"/>
</dbReference>
<keyword evidence="3" id="KW-0975">Bacterial flagellum</keyword>
<organism evidence="7 8">
    <name type="scientific">Phytopseudomonas dryadis</name>
    <dbReference type="NCBI Taxonomy" id="2487520"/>
    <lineage>
        <taxon>Bacteria</taxon>
        <taxon>Pseudomonadati</taxon>
        <taxon>Pseudomonadota</taxon>
        <taxon>Gammaproteobacteria</taxon>
        <taxon>Pseudomonadales</taxon>
        <taxon>Pseudomonadaceae</taxon>
        <taxon>Phytopseudomonas</taxon>
    </lineage>
</organism>
<evidence type="ECO:0000256" key="1">
    <source>
        <dbReference type="ARBA" id="ARBA00022636"/>
    </source>
</evidence>
<evidence type="ECO:0000256" key="2">
    <source>
        <dbReference type="ARBA" id="ARBA00022741"/>
    </source>
</evidence>
<evidence type="ECO:0000256" key="3">
    <source>
        <dbReference type="ARBA" id="ARBA00023143"/>
    </source>
</evidence>
<dbReference type="OrthoDB" id="6746848at2"/>
<accession>A0A4Q9R2R9</accession>
<protein>
    <submittedName>
        <fullName evidence="7">Pilus assembly protein PilZ</fullName>
    </submittedName>
</protein>
<evidence type="ECO:0000313" key="8">
    <source>
        <dbReference type="Proteomes" id="UP000293172"/>
    </source>
</evidence>
<feature type="domain" description="Type III secretion system flagellar brake protein YcgR PilZN" evidence="6">
    <location>
        <begin position="40"/>
        <end position="143"/>
    </location>
</feature>
<dbReference type="InterPro" id="IPR012349">
    <property type="entry name" value="Split_barrel_FMN-bd"/>
</dbReference>
<dbReference type="EMBL" id="QJUL01000011">
    <property type="protein sequence ID" value="TBU93926.1"/>
    <property type="molecule type" value="Genomic_DNA"/>
</dbReference>
<dbReference type="InterPro" id="IPR009926">
    <property type="entry name" value="T3SS_YcgR_PilZN"/>
</dbReference>